<reference evidence="1 2" key="1">
    <citation type="submission" date="2019-02" db="EMBL/GenBank/DDBJ databases">
        <title>Deep-cultivation of Planctomycetes and their phenomic and genomic characterization uncovers novel biology.</title>
        <authorList>
            <person name="Wiegand S."/>
            <person name="Jogler M."/>
            <person name="Boedeker C."/>
            <person name="Pinto D."/>
            <person name="Vollmers J."/>
            <person name="Rivas-Marin E."/>
            <person name="Kohn T."/>
            <person name="Peeters S.H."/>
            <person name="Heuer A."/>
            <person name="Rast P."/>
            <person name="Oberbeckmann S."/>
            <person name="Bunk B."/>
            <person name="Jeske O."/>
            <person name="Meyerdierks A."/>
            <person name="Storesund J.E."/>
            <person name="Kallscheuer N."/>
            <person name="Luecker S."/>
            <person name="Lage O.M."/>
            <person name="Pohl T."/>
            <person name="Merkel B.J."/>
            <person name="Hornburger P."/>
            <person name="Mueller R.-W."/>
            <person name="Bruemmer F."/>
            <person name="Labrenz M."/>
            <person name="Spormann A.M."/>
            <person name="Op den Camp H."/>
            <person name="Overmann J."/>
            <person name="Amann R."/>
            <person name="Jetten M.S.M."/>
            <person name="Mascher T."/>
            <person name="Medema M.H."/>
            <person name="Devos D.P."/>
            <person name="Kaster A.-K."/>
            <person name="Ovreas L."/>
            <person name="Rohde M."/>
            <person name="Galperin M.Y."/>
            <person name="Jogler C."/>
        </authorList>
    </citation>
    <scope>NUCLEOTIDE SEQUENCE [LARGE SCALE GENOMIC DNA]</scope>
    <source>
        <strain evidence="1 2">ElP</strain>
    </source>
</reference>
<protein>
    <submittedName>
        <fullName evidence="1">Uncharacterized protein</fullName>
    </submittedName>
</protein>
<dbReference type="KEGG" id="tpla:ElP_43830"/>
<proteinExistence type="predicted"/>
<name>A0A518H6I2_9BACT</name>
<dbReference type="Proteomes" id="UP000317835">
    <property type="component" value="Chromosome"/>
</dbReference>
<evidence type="ECO:0000313" key="1">
    <source>
        <dbReference type="EMBL" id="QDV36457.1"/>
    </source>
</evidence>
<dbReference type="AlphaFoldDB" id="A0A518H6I2"/>
<dbReference type="RefSeq" id="WP_145272742.1">
    <property type="nucleotide sequence ID" value="NZ_CP036426.1"/>
</dbReference>
<dbReference type="EMBL" id="CP036426">
    <property type="protein sequence ID" value="QDV36457.1"/>
    <property type="molecule type" value="Genomic_DNA"/>
</dbReference>
<organism evidence="1 2">
    <name type="scientific">Tautonia plasticadhaerens</name>
    <dbReference type="NCBI Taxonomy" id="2527974"/>
    <lineage>
        <taxon>Bacteria</taxon>
        <taxon>Pseudomonadati</taxon>
        <taxon>Planctomycetota</taxon>
        <taxon>Planctomycetia</taxon>
        <taxon>Isosphaerales</taxon>
        <taxon>Isosphaeraceae</taxon>
        <taxon>Tautonia</taxon>
    </lineage>
</organism>
<evidence type="ECO:0000313" key="2">
    <source>
        <dbReference type="Proteomes" id="UP000317835"/>
    </source>
</evidence>
<sequence length="61" mass="6194">MGRFVPAVAVVAGARLIGSPSSIGPLILAMGAFLFQTDNQPCTSRIRGLSLLVPASGGVVR</sequence>
<accession>A0A518H6I2</accession>
<gene>
    <name evidence="1" type="ORF">ElP_43830</name>
</gene>
<keyword evidence="2" id="KW-1185">Reference proteome</keyword>